<evidence type="ECO:0000313" key="2">
    <source>
        <dbReference type="Proteomes" id="UP000244867"/>
    </source>
</evidence>
<dbReference type="Gene3D" id="3.30.530.20">
    <property type="match status" value="1"/>
</dbReference>
<sequence length="144" mass="15970">MAENTRLFHATPEQVWDVLSDGWVYPVWVVGAARMREVDDTWPAVGSKLHHSVGPWPLLIDDTTEVIASTPGRSLTLRARAWPIGEAEVTIRLDSLGAETEVHIEEEPLSGPGALIPPPVRGMSLRWRNTETLRRLAYIAEGKA</sequence>
<reference evidence="1 2" key="1">
    <citation type="submission" date="2018-03" db="EMBL/GenBank/DDBJ databases">
        <authorList>
            <person name="Keele B.F."/>
        </authorList>
    </citation>
    <scope>NUCLEOTIDE SEQUENCE [LARGE SCALE GENOMIC DNA]</scope>
    <source>
        <strain evidence="1 2">IB-3</strain>
    </source>
</reference>
<dbReference type="AlphaFoldDB" id="A0A2R7YUQ9"/>
<dbReference type="EMBL" id="PYXZ01000007">
    <property type="protein sequence ID" value="PUA80147.1"/>
    <property type="molecule type" value="Genomic_DNA"/>
</dbReference>
<dbReference type="Proteomes" id="UP000244867">
    <property type="component" value="Unassembled WGS sequence"/>
</dbReference>
<dbReference type="InterPro" id="IPR023393">
    <property type="entry name" value="START-like_dom_sf"/>
</dbReference>
<name>A0A2R7YUQ9_9ACTN</name>
<keyword evidence="2" id="KW-1185">Reference proteome</keyword>
<evidence type="ECO:0000313" key="1">
    <source>
        <dbReference type="EMBL" id="PUA80147.1"/>
    </source>
</evidence>
<dbReference type="CDD" id="cd07812">
    <property type="entry name" value="SRPBCC"/>
    <property type="match status" value="1"/>
</dbReference>
<comment type="caution">
    <text evidence="1">The sequence shown here is derived from an EMBL/GenBank/DDBJ whole genome shotgun (WGS) entry which is preliminary data.</text>
</comment>
<organism evidence="1 2">
    <name type="scientific">Nocardioides currus</name>
    <dbReference type="NCBI Taxonomy" id="2133958"/>
    <lineage>
        <taxon>Bacteria</taxon>
        <taxon>Bacillati</taxon>
        <taxon>Actinomycetota</taxon>
        <taxon>Actinomycetes</taxon>
        <taxon>Propionibacteriales</taxon>
        <taxon>Nocardioidaceae</taxon>
        <taxon>Nocardioides</taxon>
    </lineage>
</organism>
<dbReference type="RefSeq" id="WP_108345537.1">
    <property type="nucleotide sequence ID" value="NZ_PYXZ01000007.1"/>
</dbReference>
<dbReference type="Pfam" id="PF10604">
    <property type="entry name" value="Polyketide_cyc2"/>
    <property type="match status" value="1"/>
</dbReference>
<protein>
    <submittedName>
        <fullName evidence="1">Polyketide cyclase</fullName>
    </submittedName>
</protein>
<dbReference type="OrthoDB" id="4483486at2"/>
<gene>
    <name evidence="1" type="ORF">C7S10_16535</name>
</gene>
<proteinExistence type="predicted"/>
<accession>A0A2R7YUQ9</accession>
<dbReference type="InterPro" id="IPR019587">
    <property type="entry name" value="Polyketide_cyclase/dehydratase"/>
</dbReference>
<dbReference type="SUPFAM" id="SSF55961">
    <property type="entry name" value="Bet v1-like"/>
    <property type="match status" value="1"/>
</dbReference>